<keyword evidence="3" id="KW-0472">Membrane</keyword>
<sequence length="242" mass="27642">MLRNKYAYVWVSLVILIFGIIFIPRIIHRIQRGTVVQNDRMNLKGANEKLAFVEMNGEKRKVPPFAFIDQDSLMITNKDYKGKVYVVEFFFTSCPTICPIMNRNLVQLQEEFKELDDFGVASFTIDPENDTPTVLKAYAEEYGITDMDWHLMTGDMKDIYALANTGFSIFAAQVPEAAGGFEHAGLFALIDKNGYIRSRVDKFGNPIIYYRGAITESDGQNEHGEEEQISILKQDIKKLLEE</sequence>
<dbReference type="EMBL" id="JBHUOK010000008">
    <property type="protein sequence ID" value="MFD2789125.1"/>
    <property type="molecule type" value="Genomic_DNA"/>
</dbReference>
<evidence type="ECO:0000313" key="6">
    <source>
        <dbReference type="Proteomes" id="UP001597532"/>
    </source>
</evidence>
<dbReference type="PANTHER" id="PTHR12151">
    <property type="entry name" value="ELECTRON TRANSPORT PROTIN SCO1/SENC FAMILY MEMBER"/>
    <property type="match status" value="1"/>
</dbReference>
<dbReference type="InterPro" id="IPR003782">
    <property type="entry name" value="SCO1/SenC"/>
</dbReference>
<keyword evidence="3" id="KW-1133">Transmembrane helix</keyword>
<evidence type="ECO:0000256" key="3">
    <source>
        <dbReference type="SAM" id="Phobius"/>
    </source>
</evidence>
<proteinExistence type="inferred from homology"/>
<evidence type="ECO:0000313" key="5">
    <source>
        <dbReference type="EMBL" id="MFD2789125.1"/>
    </source>
</evidence>
<evidence type="ECO:0000256" key="1">
    <source>
        <dbReference type="ARBA" id="ARBA00010996"/>
    </source>
</evidence>
<evidence type="ECO:0000259" key="4">
    <source>
        <dbReference type="PROSITE" id="PS51352"/>
    </source>
</evidence>
<reference evidence="6" key="1">
    <citation type="journal article" date="2019" name="Int. J. Syst. Evol. Microbiol.">
        <title>The Global Catalogue of Microorganisms (GCM) 10K type strain sequencing project: providing services to taxonomists for standard genome sequencing and annotation.</title>
        <authorList>
            <consortium name="The Broad Institute Genomics Platform"/>
            <consortium name="The Broad Institute Genome Sequencing Center for Infectious Disease"/>
            <person name="Wu L."/>
            <person name="Ma J."/>
        </authorList>
    </citation>
    <scope>NUCLEOTIDE SEQUENCE [LARGE SCALE GENOMIC DNA]</scope>
    <source>
        <strain evidence="6">KCTC 52924</strain>
    </source>
</reference>
<protein>
    <submittedName>
        <fullName evidence="5">SCO family protein</fullName>
    </submittedName>
</protein>
<dbReference type="PANTHER" id="PTHR12151:SF25">
    <property type="entry name" value="LINALOOL DEHYDRATASE_ISOMERASE DOMAIN-CONTAINING PROTEIN"/>
    <property type="match status" value="1"/>
</dbReference>
<feature type="transmembrane region" description="Helical" evidence="3">
    <location>
        <begin position="6"/>
        <end position="23"/>
    </location>
</feature>
<gene>
    <name evidence="5" type="ORF">ACFS1K_05060</name>
</gene>
<dbReference type="InterPro" id="IPR013766">
    <property type="entry name" value="Thioredoxin_domain"/>
</dbReference>
<comment type="caution">
    <text evidence="5">The sequence shown here is derived from an EMBL/GenBank/DDBJ whole genome shotgun (WGS) entry which is preliminary data.</text>
</comment>
<name>A0ABW5VFS8_9FLAO</name>
<evidence type="ECO:0000256" key="2">
    <source>
        <dbReference type="ARBA" id="ARBA00023008"/>
    </source>
</evidence>
<accession>A0ABW5VFS8</accession>
<dbReference type="RefSeq" id="WP_251808902.1">
    <property type="nucleotide sequence ID" value="NZ_CP166679.1"/>
</dbReference>
<dbReference type="CDD" id="cd02968">
    <property type="entry name" value="SCO"/>
    <property type="match status" value="1"/>
</dbReference>
<dbReference type="InterPro" id="IPR036249">
    <property type="entry name" value="Thioredoxin-like_sf"/>
</dbReference>
<dbReference type="PROSITE" id="PS51352">
    <property type="entry name" value="THIOREDOXIN_2"/>
    <property type="match status" value="1"/>
</dbReference>
<keyword evidence="6" id="KW-1185">Reference proteome</keyword>
<dbReference type="Gene3D" id="3.40.30.10">
    <property type="entry name" value="Glutaredoxin"/>
    <property type="match status" value="1"/>
</dbReference>
<feature type="domain" description="Thioredoxin" evidence="4">
    <location>
        <begin position="56"/>
        <end position="229"/>
    </location>
</feature>
<dbReference type="SUPFAM" id="SSF52833">
    <property type="entry name" value="Thioredoxin-like"/>
    <property type="match status" value="1"/>
</dbReference>
<comment type="similarity">
    <text evidence="1">Belongs to the SCO1/2 family.</text>
</comment>
<organism evidence="5 6">
    <name type="scientific">Arenibacter antarcticus</name>
    <dbReference type="NCBI Taxonomy" id="2040469"/>
    <lineage>
        <taxon>Bacteria</taxon>
        <taxon>Pseudomonadati</taxon>
        <taxon>Bacteroidota</taxon>
        <taxon>Flavobacteriia</taxon>
        <taxon>Flavobacteriales</taxon>
        <taxon>Flavobacteriaceae</taxon>
        <taxon>Arenibacter</taxon>
    </lineage>
</organism>
<keyword evidence="2" id="KW-0186">Copper</keyword>
<dbReference type="Pfam" id="PF02630">
    <property type="entry name" value="SCO1-SenC"/>
    <property type="match status" value="1"/>
</dbReference>
<dbReference type="Proteomes" id="UP001597532">
    <property type="component" value="Unassembled WGS sequence"/>
</dbReference>
<keyword evidence="3" id="KW-0812">Transmembrane</keyword>